<dbReference type="EMBL" id="LLXI01000415">
    <property type="protein sequence ID" value="PKY45873.1"/>
    <property type="molecule type" value="Genomic_DNA"/>
</dbReference>
<sequence length="156" mass="18144">MAAIHHNDESACNSANNANIMKRYRYLKNLQLTCPIGIYRYAQGNYLGTITYVWKIPEVINEFQDETEKVRYSLIKTVTSAVLRMLYFELTGDAATTSNAISHKVEERLRLILVLEDLSIIFDLRVNSGFNGTKFDPFWEELNLYFNEVFFLLKLN</sequence>
<proteinExistence type="predicted"/>
<protein>
    <submittedName>
        <fullName evidence="1">Uncharacterized protein</fullName>
    </submittedName>
</protein>
<name>A0A2I1GGX5_9GLOM</name>
<dbReference type="VEuPathDB" id="FungiDB:RhiirA1_518712"/>
<evidence type="ECO:0000313" key="2">
    <source>
        <dbReference type="Proteomes" id="UP000234323"/>
    </source>
</evidence>
<reference evidence="1 2" key="1">
    <citation type="submission" date="2015-10" db="EMBL/GenBank/DDBJ databases">
        <title>Genome analyses suggest a sexual origin of heterokaryosis in a supposedly ancient asexual fungus.</title>
        <authorList>
            <person name="Ropars J."/>
            <person name="Sedzielewska K."/>
            <person name="Noel J."/>
            <person name="Charron P."/>
            <person name="Farinelli L."/>
            <person name="Marton T."/>
            <person name="Kruger M."/>
            <person name="Pelin A."/>
            <person name="Brachmann A."/>
            <person name="Corradi N."/>
        </authorList>
    </citation>
    <scope>NUCLEOTIDE SEQUENCE [LARGE SCALE GENOMIC DNA]</scope>
    <source>
        <strain evidence="1 2">A4</strain>
    </source>
</reference>
<evidence type="ECO:0000313" key="1">
    <source>
        <dbReference type="EMBL" id="PKY45873.1"/>
    </source>
</evidence>
<dbReference type="Proteomes" id="UP000234323">
    <property type="component" value="Unassembled WGS sequence"/>
</dbReference>
<accession>A0A2I1GGX5</accession>
<keyword evidence="2" id="KW-1185">Reference proteome</keyword>
<organism evidence="1 2">
    <name type="scientific">Rhizophagus irregularis</name>
    <dbReference type="NCBI Taxonomy" id="588596"/>
    <lineage>
        <taxon>Eukaryota</taxon>
        <taxon>Fungi</taxon>
        <taxon>Fungi incertae sedis</taxon>
        <taxon>Mucoromycota</taxon>
        <taxon>Glomeromycotina</taxon>
        <taxon>Glomeromycetes</taxon>
        <taxon>Glomerales</taxon>
        <taxon>Glomeraceae</taxon>
        <taxon>Rhizophagus</taxon>
    </lineage>
</organism>
<dbReference type="AlphaFoldDB" id="A0A2I1GGX5"/>
<gene>
    <name evidence="1" type="ORF">RhiirA4_518109</name>
</gene>
<comment type="caution">
    <text evidence="1">The sequence shown here is derived from an EMBL/GenBank/DDBJ whole genome shotgun (WGS) entry which is preliminary data.</text>
</comment>